<name>A0A1E5UJM9_9POAL</name>
<dbReference type="STRING" id="888268.A0A1E5UJM9"/>
<dbReference type="OrthoDB" id="696558at2759"/>
<dbReference type="EMBL" id="LWDX02074868">
    <property type="protein sequence ID" value="OEL13071.1"/>
    <property type="molecule type" value="Genomic_DNA"/>
</dbReference>
<comment type="caution">
    <text evidence="2">The sequence shown here is derived from an EMBL/GenBank/DDBJ whole genome shotgun (WGS) entry which is preliminary data.</text>
</comment>
<evidence type="ECO:0000313" key="2">
    <source>
        <dbReference type="EMBL" id="OEL13071.1"/>
    </source>
</evidence>
<dbReference type="InterPro" id="IPR051636">
    <property type="entry name" value="Plant_LTP/defense-related"/>
</dbReference>
<dbReference type="AlphaFoldDB" id="A0A1E5UJM9"/>
<dbReference type="PANTHER" id="PTHR31731">
    <property type="match status" value="1"/>
</dbReference>
<protein>
    <recommendedName>
        <fullName evidence="1">Hydrophobic seed protein domain-containing protein</fullName>
    </recommendedName>
</protein>
<accession>A0A1E5UJM9</accession>
<dbReference type="Gene3D" id="1.10.110.10">
    <property type="entry name" value="Plant lipid-transfer and hydrophobic proteins"/>
    <property type="match status" value="1"/>
</dbReference>
<evidence type="ECO:0000313" key="3">
    <source>
        <dbReference type="Proteomes" id="UP000095767"/>
    </source>
</evidence>
<sequence length="71" mass="7307">MLDGLIHAVVRGPPKEPCCSLISGLADLKAAVCVCLAFSANVLGVNLDVTVDLTLLVNYCSRSVPAGFTCA</sequence>
<gene>
    <name evidence="2" type="ORF">BAE44_0025910</name>
</gene>
<dbReference type="CDD" id="cd01958">
    <property type="entry name" value="HPS_like"/>
    <property type="match status" value="1"/>
</dbReference>
<evidence type="ECO:0000259" key="1">
    <source>
        <dbReference type="Pfam" id="PF14547"/>
    </source>
</evidence>
<dbReference type="SUPFAM" id="SSF47699">
    <property type="entry name" value="Bifunctional inhibitor/lipid-transfer protein/seed storage 2S albumin"/>
    <property type="match status" value="1"/>
</dbReference>
<dbReference type="Pfam" id="PF14547">
    <property type="entry name" value="Hydrophob_seed"/>
    <property type="match status" value="1"/>
</dbReference>
<organism evidence="2 3">
    <name type="scientific">Dichanthelium oligosanthes</name>
    <dbReference type="NCBI Taxonomy" id="888268"/>
    <lineage>
        <taxon>Eukaryota</taxon>
        <taxon>Viridiplantae</taxon>
        <taxon>Streptophyta</taxon>
        <taxon>Embryophyta</taxon>
        <taxon>Tracheophyta</taxon>
        <taxon>Spermatophyta</taxon>
        <taxon>Magnoliopsida</taxon>
        <taxon>Liliopsida</taxon>
        <taxon>Poales</taxon>
        <taxon>Poaceae</taxon>
        <taxon>PACMAD clade</taxon>
        <taxon>Panicoideae</taxon>
        <taxon>Panicodae</taxon>
        <taxon>Paniceae</taxon>
        <taxon>Dichantheliinae</taxon>
        <taxon>Dichanthelium</taxon>
    </lineage>
</organism>
<keyword evidence="3" id="KW-1185">Reference proteome</keyword>
<feature type="domain" description="Hydrophobic seed protein" evidence="1">
    <location>
        <begin position="4"/>
        <end position="71"/>
    </location>
</feature>
<dbReference type="Proteomes" id="UP000095767">
    <property type="component" value="Unassembled WGS sequence"/>
</dbReference>
<reference evidence="2 3" key="1">
    <citation type="submission" date="2016-09" db="EMBL/GenBank/DDBJ databases">
        <title>The draft genome of Dichanthelium oligosanthes: A C3 panicoid grass species.</title>
        <authorList>
            <person name="Studer A.J."/>
            <person name="Schnable J.C."/>
            <person name="Brutnell T.P."/>
        </authorList>
    </citation>
    <scope>NUCLEOTIDE SEQUENCE [LARGE SCALE GENOMIC DNA]</scope>
    <source>
        <strain evidence="3">cv. Kellogg 1175</strain>
        <tissue evidence="2">Leaf</tissue>
    </source>
</reference>
<dbReference type="InterPro" id="IPR036312">
    <property type="entry name" value="Bifun_inhib/LTP/seed_sf"/>
</dbReference>
<proteinExistence type="predicted"/>
<dbReference type="InterPro" id="IPR027923">
    <property type="entry name" value="Hydrophob_seed_dom"/>
</dbReference>